<gene>
    <name evidence="3" type="ORF">FuraDRAFT_2972</name>
</gene>
<dbReference type="PANTHER" id="PTHR21198">
    <property type="entry name" value="GLUTAMATE RACEMASE"/>
    <property type="match status" value="1"/>
</dbReference>
<dbReference type="EMBL" id="ACIS01000008">
    <property type="protein sequence ID" value="EEG07650.1"/>
    <property type="molecule type" value="Genomic_DNA"/>
</dbReference>
<comment type="caution">
    <text evidence="3">The sequence shown here is derived from an EMBL/GenBank/DDBJ whole genome shotgun (WGS) entry which is preliminary data.</text>
</comment>
<dbReference type="RefSeq" id="WP_008954992.1">
    <property type="nucleotide sequence ID" value="NZ_ACIS01000008.1"/>
</dbReference>
<dbReference type="InterPro" id="IPR004380">
    <property type="entry name" value="Asp_race"/>
</dbReference>
<dbReference type="Proteomes" id="UP000003165">
    <property type="component" value="Unassembled WGS sequence"/>
</dbReference>
<dbReference type="GO" id="GO:0047661">
    <property type="term" value="F:amino-acid racemase activity"/>
    <property type="evidence" value="ECO:0007669"/>
    <property type="project" value="InterPro"/>
</dbReference>
<evidence type="ECO:0000313" key="3">
    <source>
        <dbReference type="EMBL" id="EEG07650.1"/>
    </source>
</evidence>
<evidence type="ECO:0000256" key="1">
    <source>
        <dbReference type="ARBA" id="ARBA00007847"/>
    </source>
</evidence>
<organism evidence="3 4">
    <name type="scientific">Pseudogulbenkiania ferrooxidans 2002</name>
    <dbReference type="NCBI Taxonomy" id="279714"/>
    <lineage>
        <taxon>Bacteria</taxon>
        <taxon>Pseudomonadati</taxon>
        <taxon>Pseudomonadota</taxon>
        <taxon>Betaproteobacteria</taxon>
        <taxon>Neisseriales</taxon>
        <taxon>Chromobacteriaceae</taxon>
        <taxon>Pseudogulbenkiania</taxon>
    </lineage>
</organism>
<dbReference type="SUPFAM" id="SSF53681">
    <property type="entry name" value="Aspartate/glutamate racemase"/>
    <property type="match status" value="4"/>
</dbReference>
<dbReference type="AlphaFoldDB" id="B9Z6S5"/>
<protein>
    <submittedName>
        <fullName evidence="3">Aspartate racemase</fullName>
    </submittedName>
</protein>
<evidence type="ECO:0000313" key="4">
    <source>
        <dbReference type="Proteomes" id="UP000003165"/>
    </source>
</evidence>
<accession>B9Z6S5</accession>
<evidence type="ECO:0000256" key="2">
    <source>
        <dbReference type="ARBA" id="ARBA00023235"/>
    </source>
</evidence>
<dbReference type="InterPro" id="IPR015942">
    <property type="entry name" value="Asp/Glu/hydantoin_racemase"/>
</dbReference>
<dbReference type="Gene3D" id="3.40.50.1860">
    <property type="match status" value="4"/>
</dbReference>
<dbReference type="NCBIfam" id="TIGR00035">
    <property type="entry name" value="asp_race"/>
    <property type="match status" value="1"/>
</dbReference>
<dbReference type="eggNOG" id="COG1794">
    <property type="taxonomic scope" value="Bacteria"/>
</dbReference>
<dbReference type="InterPro" id="IPR018187">
    <property type="entry name" value="Asp/Glu_racemase_AS_1"/>
</dbReference>
<sequence length="476" mass="51450" precursor="true">MTTRTLGIIGGLGALAGADLFAKLLKSPPARADVARFHFLLEQHPFTGAGVALERGTSMTARKLYVFQASQSFVARRADAILLPCFASHVFRDEIQTELEVPLLDMMAALLRHVRQKADPGRRLGILTSDFVREAGLFERYFDDHYALLYPSPDQQTSLMQAVYGERGLQAGDEAALEQVAQVCRHLQEQGADLLVPGFTELSLVAQRLQRRGIGLLDSNAIYAEHALHYSSPALEQPFKLGIVGGVGPAATVDFMDKVVCNTPAGCDQEHIKMVVEQNPQIPDRTANLLHEGTDPTVALLATCQRLEADGAKAIAIPCNTAHAFVAAIQPYLTTPIVNMLTETIAHIRTRYSGDKPVGLLATAGTVQSRVYHAAAEQAGIRLIAPEPPFQDKVMNAIYGECGVKAGFTEGESKTDLLAAAEHLAQAGAEILILGCTELPLLFPQSHEIELDGRTVALIDPTDILARRCVQLARPA</sequence>
<dbReference type="Pfam" id="PF01177">
    <property type="entry name" value="Asp_Glu_race"/>
    <property type="match status" value="2"/>
</dbReference>
<reference evidence="3 4" key="1">
    <citation type="submission" date="2009-02" db="EMBL/GenBank/DDBJ databases">
        <title>Sequencing of the draft genome and assembly of Lutiella nitroferrum 2002.</title>
        <authorList>
            <consortium name="US DOE Joint Genome Institute (JGI-PGF)"/>
            <person name="Lucas S."/>
            <person name="Copeland A."/>
            <person name="Lapidus A."/>
            <person name="Glavina del Rio T."/>
            <person name="Tice H."/>
            <person name="Bruce D."/>
            <person name="Goodwin L."/>
            <person name="Pitluck S."/>
            <person name="Larimer F."/>
            <person name="Land M.L."/>
            <person name="Hauser L."/>
            <person name="Coates J.D."/>
        </authorList>
    </citation>
    <scope>NUCLEOTIDE SEQUENCE [LARGE SCALE GENOMIC DNA]</scope>
    <source>
        <strain evidence="3 4">2002</strain>
    </source>
</reference>
<keyword evidence="2" id="KW-0413">Isomerase</keyword>
<dbReference type="InterPro" id="IPR033134">
    <property type="entry name" value="Asp/Glu_racemase_AS_2"/>
</dbReference>
<keyword evidence="4" id="KW-1185">Reference proteome</keyword>
<dbReference type="InterPro" id="IPR001920">
    <property type="entry name" value="Asp/Glu_race"/>
</dbReference>
<dbReference type="PROSITE" id="PS00924">
    <property type="entry name" value="ASP_GLU_RACEMASE_2"/>
    <property type="match status" value="1"/>
</dbReference>
<name>B9Z6S5_9NEIS</name>
<dbReference type="PANTHER" id="PTHR21198:SF7">
    <property type="entry name" value="ASPARTATE-GLUTAMATE RACEMASE FAMILY"/>
    <property type="match status" value="1"/>
</dbReference>
<dbReference type="PROSITE" id="PS00923">
    <property type="entry name" value="ASP_GLU_RACEMASE_1"/>
    <property type="match status" value="1"/>
</dbReference>
<proteinExistence type="inferred from homology"/>
<comment type="similarity">
    <text evidence="1">Belongs to the aspartate/glutamate racemases family.</text>
</comment>